<dbReference type="EMBL" id="FUYX01000001">
    <property type="protein sequence ID" value="SKB35638.1"/>
    <property type="molecule type" value="Genomic_DNA"/>
</dbReference>
<dbReference type="Pfam" id="PF02588">
    <property type="entry name" value="YitT_membrane"/>
    <property type="match status" value="1"/>
</dbReference>
<feature type="transmembrane region" description="Helical" evidence="6">
    <location>
        <begin position="153"/>
        <end position="174"/>
    </location>
</feature>
<keyword evidence="4 6" id="KW-1133">Transmembrane helix</keyword>
<feature type="transmembrane region" description="Helical" evidence="6">
    <location>
        <begin position="20"/>
        <end position="41"/>
    </location>
</feature>
<proteinExistence type="predicted"/>
<evidence type="ECO:0000313" key="8">
    <source>
        <dbReference type="Proteomes" id="UP000190130"/>
    </source>
</evidence>
<feature type="transmembrane region" description="Helical" evidence="6">
    <location>
        <begin position="80"/>
        <end position="100"/>
    </location>
</feature>
<keyword evidence="5 6" id="KW-0472">Membrane</keyword>
<feature type="transmembrane region" description="Helical" evidence="6">
    <location>
        <begin position="47"/>
        <end position="68"/>
    </location>
</feature>
<evidence type="ECO:0000256" key="1">
    <source>
        <dbReference type="ARBA" id="ARBA00004651"/>
    </source>
</evidence>
<dbReference type="InterPro" id="IPR051461">
    <property type="entry name" value="UPF0750_membrane"/>
</dbReference>
<dbReference type="Proteomes" id="UP000190130">
    <property type="component" value="Unassembled WGS sequence"/>
</dbReference>
<evidence type="ECO:0000313" key="7">
    <source>
        <dbReference type="EMBL" id="SKB35638.1"/>
    </source>
</evidence>
<keyword evidence="2" id="KW-1003">Cell membrane</keyword>
<protein>
    <submittedName>
        <fullName evidence="7">Uncharacterized 5xTM membrane BCR, YitT family COG1284</fullName>
    </submittedName>
</protein>
<sequence length="207" mass="21912">MSQTASAAMPQQHRLYEDLLALPLGTLMVSIGIVLFAKATLLTGGAAGLALLLQFATGADFSLLFFALNLPFYWLAFQRMGLAFTLRTGAAVALVSFFVWATPGWFRIEAVAPLYAAVAGGVAMGLGLLALARHRTAIGGVNILALYLQERHGLRAGWVQLGIDAAIFVAALFVLPLDKVALSLVGTLVLNAILGMNHKPGRYMAVS</sequence>
<feature type="transmembrane region" description="Helical" evidence="6">
    <location>
        <begin position="180"/>
        <end position="197"/>
    </location>
</feature>
<dbReference type="AlphaFoldDB" id="A0A1T5AKY9"/>
<comment type="subcellular location">
    <subcellularLocation>
        <location evidence="1">Cell membrane</location>
        <topology evidence="1">Multi-pass membrane protein</topology>
    </subcellularLocation>
</comment>
<accession>A0A1T5AKY9</accession>
<evidence type="ECO:0000256" key="4">
    <source>
        <dbReference type="ARBA" id="ARBA00022989"/>
    </source>
</evidence>
<organism evidence="7 8">
    <name type="scientific">Bosea thiooxidans</name>
    <dbReference type="NCBI Taxonomy" id="53254"/>
    <lineage>
        <taxon>Bacteria</taxon>
        <taxon>Pseudomonadati</taxon>
        <taxon>Pseudomonadota</taxon>
        <taxon>Alphaproteobacteria</taxon>
        <taxon>Hyphomicrobiales</taxon>
        <taxon>Boseaceae</taxon>
        <taxon>Bosea</taxon>
    </lineage>
</organism>
<keyword evidence="3 6" id="KW-0812">Transmembrane</keyword>
<dbReference type="RefSeq" id="WP_197282416.1">
    <property type="nucleotide sequence ID" value="NZ_FUYX01000001.1"/>
</dbReference>
<dbReference type="InterPro" id="IPR003740">
    <property type="entry name" value="YitT"/>
</dbReference>
<reference evidence="7 8" key="1">
    <citation type="submission" date="2017-02" db="EMBL/GenBank/DDBJ databases">
        <authorList>
            <person name="Peterson S.W."/>
        </authorList>
    </citation>
    <scope>NUCLEOTIDE SEQUENCE [LARGE SCALE GENOMIC DNA]</scope>
    <source>
        <strain evidence="7 8">DSM 9653</strain>
    </source>
</reference>
<dbReference type="GO" id="GO:0005886">
    <property type="term" value="C:plasma membrane"/>
    <property type="evidence" value="ECO:0007669"/>
    <property type="project" value="UniProtKB-SubCell"/>
</dbReference>
<name>A0A1T5AKY9_9HYPH</name>
<gene>
    <name evidence="7" type="ORF">SAMN05660750_00298</name>
</gene>
<evidence type="ECO:0000256" key="3">
    <source>
        <dbReference type="ARBA" id="ARBA00022692"/>
    </source>
</evidence>
<dbReference type="PANTHER" id="PTHR33545">
    <property type="entry name" value="UPF0750 MEMBRANE PROTEIN YITT-RELATED"/>
    <property type="match status" value="1"/>
</dbReference>
<evidence type="ECO:0000256" key="5">
    <source>
        <dbReference type="ARBA" id="ARBA00023136"/>
    </source>
</evidence>
<dbReference type="PANTHER" id="PTHR33545:SF5">
    <property type="entry name" value="UPF0750 MEMBRANE PROTEIN YITT"/>
    <property type="match status" value="1"/>
</dbReference>
<evidence type="ECO:0000256" key="2">
    <source>
        <dbReference type="ARBA" id="ARBA00022475"/>
    </source>
</evidence>
<feature type="transmembrane region" description="Helical" evidence="6">
    <location>
        <begin position="112"/>
        <end position="132"/>
    </location>
</feature>
<evidence type="ECO:0000256" key="6">
    <source>
        <dbReference type="SAM" id="Phobius"/>
    </source>
</evidence>